<feature type="chain" id="PRO_5003006288" description="T. brucei spp.-specific protein" evidence="2">
    <location>
        <begin position="20"/>
        <end position="104"/>
    </location>
</feature>
<proteinExistence type="predicted"/>
<name>D0A440_TRYB9</name>
<dbReference type="RefSeq" id="XP_011778298.1">
    <property type="nucleotide sequence ID" value="XM_011779996.1"/>
</dbReference>
<evidence type="ECO:0000256" key="1">
    <source>
        <dbReference type="SAM" id="Phobius"/>
    </source>
</evidence>
<feature type="transmembrane region" description="Helical" evidence="1">
    <location>
        <begin position="55"/>
        <end position="74"/>
    </location>
</feature>
<gene>
    <name evidence="3" type="ORF">TbgDal_X11280</name>
</gene>
<dbReference type="GeneID" id="23864306"/>
<protein>
    <recommendedName>
        <fullName evidence="5">T. brucei spp.-specific protein</fullName>
    </recommendedName>
</protein>
<keyword evidence="1" id="KW-1133">Transmembrane helix</keyword>
<evidence type="ECO:0008006" key="5">
    <source>
        <dbReference type="Google" id="ProtNLM"/>
    </source>
</evidence>
<evidence type="ECO:0000313" key="3">
    <source>
        <dbReference type="EMBL" id="CBH16034.1"/>
    </source>
</evidence>
<dbReference type="AlphaFoldDB" id="D0A440"/>
<dbReference type="EMBL" id="FN554973">
    <property type="protein sequence ID" value="CBH16034.1"/>
    <property type="molecule type" value="Genomic_DNA"/>
</dbReference>
<keyword evidence="2" id="KW-0732">Signal</keyword>
<accession>D0A440</accession>
<keyword evidence="1" id="KW-0812">Transmembrane</keyword>
<sequence length="104" mass="12098">MEVVAFFFFSFCLLHVMMALYPPSSYLYCSLRSDCCCFPGAIIGLLCADSVLVMFVWPSAAQTIFFFFLSTFLFHPLPPPKKKKGRPADDMWEDVYELMQNWQR</sequence>
<reference evidence="4" key="1">
    <citation type="journal article" date="2010" name="PLoS Negl. Trop. Dis.">
        <title>The genome sequence of Trypanosoma brucei gambiense, causative agent of chronic human african trypanosomiasis.</title>
        <authorList>
            <person name="Jackson A.P."/>
            <person name="Sanders M."/>
            <person name="Berry A."/>
            <person name="McQuillan J."/>
            <person name="Aslett M.A."/>
            <person name="Quail M.A."/>
            <person name="Chukualim B."/>
            <person name="Capewell P."/>
            <person name="MacLeod A."/>
            <person name="Melville S.E."/>
            <person name="Gibson W."/>
            <person name="Barry J.D."/>
            <person name="Berriman M."/>
            <person name="Hertz-Fowler C."/>
        </authorList>
    </citation>
    <scope>NUCLEOTIDE SEQUENCE [LARGE SCALE GENOMIC DNA]</scope>
    <source>
        <strain evidence="4">MHOM/CI/86/DAL972</strain>
    </source>
</reference>
<keyword evidence="1" id="KW-0472">Membrane</keyword>
<dbReference type="KEGG" id="tbg:TbgDal_X11280"/>
<evidence type="ECO:0000313" key="4">
    <source>
        <dbReference type="Proteomes" id="UP000002316"/>
    </source>
</evidence>
<dbReference type="Proteomes" id="UP000002316">
    <property type="component" value="Chromosome 10"/>
</dbReference>
<feature type="signal peptide" evidence="2">
    <location>
        <begin position="1"/>
        <end position="19"/>
    </location>
</feature>
<organism evidence="3 4">
    <name type="scientific">Trypanosoma brucei gambiense (strain MHOM/CI/86/DAL972)</name>
    <dbReference type="NCBI Taxonomy" id="679716"/>
    <lineage>
        <taxon>Eukaryota</taxon>
        <taxon>Discoba</taxon>
        <taxon>Euglenozoa</taxon>
        <taxon>Kinetoplastea</taxon>
        <taxon>Metakinetoplastina</taxon>
        <taxon>Trypanosomatida</taxon>
        <taxon>Trypanosomatidae</taxon>
        <taxon>Trypanosoma</taxon>
    </lineage>
</organism>
<evidence type="ECO:0000256" key="2">
    <source>
        <dbReference type="SAM" id="SignalP"/>
    </source>
</evidence>